<comment type="similarity">
    <text evidence="8">In the N-terminal section; belongs to the NAD(P)-dependent epimerase/dehydratase family.</text>
</comment>
<keyword evidence="5 10" id="KW-0520">NAD</keyword>
<comment type="caution">
    <text evidence="12">The sequence shown here is derived from an EMBL/GenBank/DDBJ whole genome shotgun (WGS) entry which is preliminary data.</text>
</comment>
<comment type="pathway">
    <text evidence="4">Carbohydrate metabolism; hexose metabolism.</text>
</comment>
<keyword evidence="13" id="KW-1185">Reference proteome</keyword>
<comment type="catalytic activity">
    <reaction evidence="1 10">
        <text>UDP-alpha-D-glucose = UDP-alpha-D-galactose</text>
        <dbReference type="Rhea" id="RHEA:22168"/>
        <dbReference type="ChEBI" id="CHEBI:58885"/>
        <dbReference type="ChEBI" id="CHEBI:66914"/>
        <dbReference type="EC" id="5.1.3.2"/>
    </reaction>
</comment>
<evidence type="ECO:0000256" key="2">
    <source>
        <dbReference type="ARBA" id="ARBA00001911"/>
    </source>
</evidence>
<dbReference type="Gene3D" id="3.90.25.10">
    <property type="entry name" value="UDP-galactose 4-epimerase, domain 1"/>
    <property type="match status" value="1"/>
</dbReference>
<reference evidence="13" key="1">
    <citation type="submission" date="2017-01" db="EMBL/GenBank/DDBJ databases">
        <authorList>
            <person name="Wang Y."/>
            <person name="White M."/>
            <person name="Kvist S."/>
            <person name="Moncalvo J.-M."/>
        </authorList>
    </citation>
    <scope>NUCLEOTIDE SEQUENCE [LARGE SCALE GENOMIC DNA]</scope>
    <source>
        <strain evidence="13">COL-18-3</strain>
    </source>
</reference>
<dbReference type="InterPro" id="IPR036291">
    <property type="entry name" value="NAD(P)-bd_dom_sf"/>
</dbReference>
<feature type="domain" description="NAD(P)-binding" evidence="11">
    <location>
        <begin position="11"/>
        <end position="336"/>
    </location>
</feature>
<dbReference type="SUPFAM" id="SSF51735">
    <property type="entry name" value="NAD(P)-binding Rossmann-fold domains"/>
    <property type="match status" value="1"/>
</dbReference>
<dbReference type="GO" id="GO:0003978">
    <property type="term" value="F:UDP-glucose 4-epimerase activity"/>
    <property type="evidence" value="ECO:0007669"/>
    <property type="project" value="UniProtKB-UniRule"/>
</dbReference>
<comment type="similarity">
    <text evidence="10">Belongs to the NAD(P)-dependent epimerase/dehydratase family.</text>
</comment>
<evidence type="ECO:0000256" key="6">
    <source>
        <dbReference type="ARBA" id="ARBA00023235"/>
    </source>
</evidence>
<sequence>MVKQSEQSYVLVTGGTGYIGSHTVLSLLENGYMVVVVDNLVNSEVESLRRVEKILGLDWEIPFYNIDLLEYEKLDALFKKYNFHHVIHFAALKAVGESVEIPLRYYENNFCGTLNLLKAMQANMVNNIVFSSSATVYKYIDGSRFKEDSPLGCTSPYGRTKLFMESVITDLYQTTVGTESEMNVVFLRYFNPVGAHPSGLMGEDPGQLPNNLMPYVAKVAVGKLDKVHVFGSDYDTRDGTGVRDYIHIMDLARAHVYSLDKIKQGCGLRIYNIGSGCGYSVLEMIKAMENACGHKIPFVVDKRRAGDVDTIVCDPSLAEADLKFTVQYTLDDICKDLWRWQQLNPDGYSKENRDHV</sequence>
<comment type="pathway">
    <text evidence="3 10">Carbohydrate metabolism; galactose metabolism.</text>
</comment>
<comment type="subunit">
    <text evidence="10">Homodimer.</text>
</comment>
<dbReference type="NCBIfam" id="TIGR01179">
    <property type="entry name" value="galE"/>
    <property type="match status" value="1"/>
</dbReference>
<evidence type="ECO:0000259" key="11">
    <source>
        <dbReference type="Pfam" id="PF16363"/>
    </source>
</evidence>
<evidence type="ECO:0000313" key="12">
    <source>
        <dbReference type="EMBL" id="OMH86174.1"/>
    </source>
</evidence>
<dbReference type="PANTHER" id="PTHR43725">
    <property type="entry name" value="UDP-GLUCOSE 4-EPIMERASE"/>
    <property type="match status" value="1"/>
</dbReference>
<dbReference type="EMBL" id="LSSK01000011">
    <property type="protein sequence ID" value="OMH86174.1"/>
    <property type="molecule type" value="Genomic_DNA"/>
</dbReference>
<comment type="function">
    <text evidence="7">Mutarotase converts alpha-aldose to the beta-anomer. It is active on D-glucose, L-arabinose, D-xylose, D-galactose, maltose and lactose.</text>
</comment>
<name>A0A1R1PZ13_ZANCU</name>
<keyword evidence="10" id="KW-0119">Carbohydrate metabolism</keyword>
<protein>
    <recommendedName>
        <fullName evidence="10">UDP-glucose 4-epimerase</fullName>
        <ecNumber evidence="10">5.1.3.2</ecNumber>
    </recommendedName>
</protein>
<dbReference type="Pfam" id="PF16363">
    <property type="entry name" value="GDP_Man_Dehyd"/>
    <property type="match status" value="1"/>
</dbReference>
<dbReference type="InterPro" id="IPR005886">
    <property type="entry name" value="UDP_G4E"/>
</dbReference>
<dbReference type="Gene3D" id="3.40.50.720">
    <property type="entry name" value="NAD(P)-binding Rossmann-like Domain"/>
    <property type="match status" value="1"/>
</dbReference>
<evidence type="ECO:0000256" key="1">
    <source>
        <dbReference type="ARBA" id="ARBA00000083"/>
    </source>
</evidence>
<dbReference type="OrthoDB" id="9402762at2759"/>
<dbReference type="EC" id="5.1.3.2" evidence="10"/>
<dbReference type="PANTHER" id="PTHR43725:SF47">
    <property type="entry name" value="UDP-GLUCOSE 4-EPIMERASE"/>
    <property type="match status" value="1"/>
</dbReference>
<comment type="similarity">
    <text evidence="9">In the C-terminal section; belongs to the aldose epimerase family.</text>
</comment>
<comment type="cofactor">
    <cofactor evidence="2 10">
        <name>NAD(+)</name>
        <dbReference type="ChEBI" id="CHEBI:57540"/>
    </cofactor>
</comment>
<evidence type="ECO:0000256" key="3">
    <source>
        <dbReference type="ARBA" id="ARBA00004947"/>
    </source>
</evidence>
<gene>
    <name evidence="12" type="ORF">AX774_g246</name>
</gene>
<organism evidence="12 13">
    <name type="scientific">Zancudomyces culisetae</name>
    <name type="common">Gut fungus</name>
    <name type="synonym">Smittium culisetae</name>
    <dbReference type="NCBI Taxonomy" id="1213189"/>
    <lineage>
        <taxon>Eukaryota</taxon>
        <taxon>Fungi</taxon>
        <taxon>Fungi incertae sedis</taxon>
        <taxon>Zoopagomycota</taxon>
        <taxon>Kickxellomycotina</taxon>
        <taxon>Harpellomycetes</taxon>
        <taxon>Harpellales</taxon>
        <taxon>Legeriomycetaceae</taxon>
        <taxon>Zancudomyces</taxon>
    </lineage>
</organism>
<evidence type="ECO:0000256" key="9">
    <source>
        <dbReference type="ARBA" id="ARBA00038238"/>
    </source>
</evidence>
<accession>A0A1R1PZ13</accession>
<evidence type="ECO:0000256" key="4">
    <source>
        <dbReference type="ARBA" id="ARBA00005028"/>
    </source>
</evidence>
<dbReference type="GO" id="GO:0033499">
    <property type="term" value="P:galactose catabolic process via UDP-galactose, Leloir pathway"/>
    <property type="evidence" value="ECO:0007669"/>
    <property type="project" value="TreeGrafter"/>
</dbReference>
<evidence type="ECO:0000313" key="13">
    <source>
        <dbReference type="Proteomes" id="UP000188320"/>
    </source>
</evidence>
<dbReference type="InterPro" id="IPR016040">
    <property type="entry name" value="NAD(P)-bd_dom"/>
</dbReference>
<dbReference type="GO" id="GO:0005829">
    <property type="term" value="C:cytosol"/>
    <property type="evidence" value="ECO:0007669"/>
    <property type="project" value="TreeGrafter"/>
</dbReference>
<dbReference type="UniPathway" id="UPA00214"/>
<dbReference type="Proteomes" id="UP000188320">
    <property type="component" value="Unassembled WGS sequence"/>
</dbReference>
<keyword evidence="6 10" id="KW-0413">Isomerase</keyword>
<evidence type="ECO:0000256" key="5">
    <source>
        <dbReference type="ARBA" id="ARBA00023027"/>
    </source>
</evidence>
<dbReference type="AlphaFoldDB" id="A0A1R1PZ13"/>
<proteinExistence type="inferred from homology"/>
<evidence type="ECO:0000256" key="7">
    <source>
        <dbReference type="ARBA" id="ARBA00037676"/>
    </source>
</evidence>
<evidence type="ECO:0000256" key="8">
    <source>
        <dbReference type="ARBA" id="ARBA00037955"/>
    </source>
</evidence>
<evidence type="ECO:0000256" key="10">
    <source>
        <dbReference type="RuleBase" id="RU366046"/>
    </source>
</evidence>
<dbReference type="CDD" id="cd05247">
    <property type="entry name" value="UDP_G4E_1_SDR_e"/>
    <property type="match status" value="1"/>
</dbReference>